<dbReference type="SMART" id="SM01217">
    <property type="entry name" value="Fn3_like"/>
    <property type="match status" value="1"/>
</dbReference>
<accession>A9WIK5</accession>
<evidence type="ECO:0000259" key="4">
    <source>
        <dbReference type="PROSITE" id="PS51820"/>
    </source>
</evidence>
<protein>
    <submittedName>
        <fullName evidence="5">Glycoside hydrolase family 3 domain protein</fullName>
    </submittedName>
</protein>
<dbReference type="Proteomes" id="UP000002008">
    <property type="component" value="Chromosome"/>
</dbReference>
<dbReference type="GO" id="GO:0009251">
    <property type="term" value="P:glucan catabolic process"/>
    <property type="evidence" value="ECO:0000318"/>
    <property type="project" value="GO_Central"/>
</dbReference>
<dbReference type="InterPro" id="IPR019800">
    <property type="entry name" value="Glyco_hydro_3_AS"/>
</dbReference>
<dbReference type="PRINTS" id="PR00133">
    <property type="entry name" value="GLHYDRLASE3"/>
</dbReference>
<dbReference type="PROSITE" id="PS00775">
    <property type="entry name" value="GLYCOSYL_HYDROL_F3"/>
    <property type="match status" value="1"/>
</dbReference>
<organism evidence="5 6">
    <name type="scientific">Chloroflexus aurantiacus (strain ATCC 29366 / DSM 635 / J-10-fl)</name>
    <dbReference type="NCBI Taxonomy" id="324602"/>
    <lineage>
        <taxon>Bacteria</taxon>
        <taxon>Bacillati</taxon>
        <taxon>Chloroflexota</taxon>
        <taxon>Chloroflexia</taxon>
        <taxon>Chloroflexales</taxon>
        <taxon>Chloroflexineae</taxon>
        <taxon>Chloroflexaceae</taxon>
        <taxon>Chloroflexus</taxon>
    </lineage>
</organism>
<dbReference type="InterPro" id="IPR036962">
    <property type="entry name" value="Glyco_hydro_3_N_sf"/>
</dbReference>
<dbReference type="SMART" id="SM00758">
    <property type="entry name" value="PA14"/>
    <property type="match status" value="1"/>
</dbReference>
<dbReference type="PROSITE" id="PS51820">
    <property type="entry name" value="PA14"/>
    <property type="match status" value="1"/>
</dbReference>
<dbReference type="InterPro" id="IPR002772">
    <property type="entry name" value="Glyco_hydro_3_C"/>
</dbReference>
<dbReference type="InterPro" id="IPR017853">
    <property type="entry name" value="GH"/>
</dbReference>
<dbReference type="InterPro" id="IPR011658">
    <property type="entry name" value="PA14_dom"/>
</dbReference>
<dbReference type="EMBL" id="CP000909">
    <property type="protein sequence ID" value="ABY34305.1"/>
    <property type="molecule type" value="Genomic_DNA"/>
</dbReference>
<dbReference type="Gene3D" id="3.40.50.1700">
    <property type="entry name" value="Glycoside hydrolase family 3 C-terminal domain"/>
    <property type="match status" value="1"/>
</dbReference>
<dbReference type="GO" id="GO:0008422">
    <property type="term" value="F:beta-glucosidase activity"/>
    <property type="evidence" value="ECO:0000318"/>
    <property type="project" value="GO_Central"/>
</dbReference>
<dbReference type="InterPro" id="IPR036881">
    <property type="entry name" value="Glyco_hydro_3_C_sf"/>
</dbReference>
<dbReference type="InterPro" id="IPR001764">
    <property type="entry name" value="Glyco_hydro_3_N"/>
</dbReference>
<evidence type="ECO:0000313" key="5">
    <source>
        <dbReference type="EMBL" id="ABY34305.1"/>
    </source>
</evidence>
<dbReference type="eggNOG" id="COG1472">
    <property type="taxonomic scope" value="Bacteria"/>
</dbReference>
<gene>
    <name evidence="5" type="ordered locus">Caur_1073</name>
</gene>
<dbReference type="CAZy" id="GH3">
    <property type="family name" value="Glycoside Hydrolase Family 3"/>
</dbReference>
<dbReference type="FunFam" id="2.60.40.10:FF:000495">
    <property type="entry name" value="Periplasmic beta-glucosidase"/>
    <property type="match status" value="1"/>
</dbReference>
<sequence>MTTLVDPETLLAHLTLDEKIALLAGADAWHTVAVPRLGIPSIKVTDGPNGARGASRNGVPTSACFPVGVAMGATWNPALIRQVGEALAEETRDKGAHILLAPTVNIHRSPLAGRNFECFSEDPYLTGVMASAYINGLQSRGVGACIKHFVCNDSEFERFSISSDVGERPLREIYLRPFEMAMQRARPWTLMSAYNRINGVWASENRRLLVEILKGEWQFDGMVISDWYGTYSERAVYNGLDIEMPGPARWLSREHVIAALERGDLSEAELDDKVRRLLRTIERVGGFANPTPTAEQGVDRPSHRALIRRVGVESMVLLKNEQHLLPLNADQPQTIAVIGANAHWAAVMGGGSSEVAPHYVVTPLQGIRERAGTGCVVEYAIGCPIFRRLPNLETGWLRLPDTDRPGARLDYFANPDLEGPVVRSEHLHTLEASWFGDQIADLTTPVFSTRATCDLILPQSGRYHLGLACVGQARLWLDDELVIDLWEKDLMNGADQRQMVQLEAHRRYRLRVEFRWPRAGNWRGWQVGLLAASESDPIAEAVALAARSNVAIIFAGLTKEWESEGFDRVDMELPGRQNELISRVAAVNPRTIVVLNAGSPLSMPWIDEVAAVVQAWYGGQEAGHAIAAVLFGDADPGGRLPTTFPRRLADNPAYINYPGENGHVLYGEGLFVGYRYYDRKGVAPLFPFGFGLSYTEFAYSNLRLSAESMHANETLTVSVDITNTGSRTGTEVVQLYVHDVAARLVRPDKELKGFAKVELEPGATTTVTFTIDRQALSYYDPAVPGWVAEPGEFHVLIGRSAADIRLRAGFRLLADQE</sequence>
<proteinExistence type="inferred from homology"/>
<dbReference type="Gene3D" id="2.60.40.10">
    <property type="entry name" value="Immunoglobulins"/>
    <property type="match status" value="1"/>
</dbReference>
<dbReference type="InterPro" id="IPR037524">
    <property type="entry name" value="PA14/GLEYA"/>
</dbReference>
<dbReference type="Gene3D" id="2.60.120.260">
    <property type="entry name" value="Galactose-binding domain-like"/>
    <property type="match status" value="1"/>
</dbReference>
<dbReference type="EnsemblBacteria" id="ABY34305">
    <property type="protein sequence ID" value="ABY34305"/>
    <property type="gene ID" value="Caur_1073"/>
</dbReference>
<keyword evidence="2 3" id="KW-0378">Hydrolase</keyword>
<evidence type="ECO:0000256" key="2">
    <source>
        <dbReference type="ARBA" id="ARBA00022801"/>
    </source>
</evidence>
<dbReference type="SUPFAM" id="SSF51445">
    <property type="entry name" value="(Trans)glycosidases"/>
    <property type="match status" value="1"/>
</dbReference>
<dbReference type="InterPro" id="IPR026891">
    <property type="entry name" value="Fn3-like"/>
</dbReference>
<dbReference type="InParanoid" id="A9WIK5"/>
<evidence type="ECO:0000313" key="6">
    <source>
        <dbReference type="Proteomes" id="UP000002008"/>
    </source>
</evidence>
<dbReference type="PANTHER" id="PTHR42715:SF3">
    <property type="entry name" value="BETA-GLUCOSIDASE B-RELATED"/>
    <property type="match status" value="1"/>
</dbReference>
<dbReference type="STRING" id="324602.Caur_1073"/>
<comment type="similarity">
    <text evidence="1 3">Belongs to the glycosyl hydrolase 3 family.</text>
</comment>
<dbReference type="Pfam" id="PF14310">
    <property type="entry name" value="Fn3-like"/>
    <property type="match status" value="1"/>
</dbReference>
<dbReference type="PATRIC" id="fig|324602.8.peg.1227"/>
<feature type="domain" description="PA14" evidence="4">
    <location>
        <begin position="402"/>
        <end position="546"/>
    </location>
</feature>
<evidence type="ECO:0000256" key="1">
    <source>
        <dbReference type="ARBA" id="ARBA00005336"/>
    </source>
</evidence>
<dbReference type="HOGENOM" id="CLU_004542_4_0_0"/>
<keyword evidence="6" id="KW-1185">Reference proteome</keyword>
<dbReference type="Pfam" id="PF00933">
    <property type="entry name" value="Glyco_hydro_3"/>
    <property type="match status" value="1"/>
</dbReference>
<reference evidence="6" key="1">
    <citation type="journal article" date="2011" name="BMC Genomics">
        <title>Complete genome sequence of the filamentous anoxygenic phototrophic bacterium Chloroflexus aurantiacus.</title>
        <authorList>
            <person name="Tang K.H."/>
            <person name="Barry K."/>
            <person name="Chertkov O."/>
            <person name="Dalin E."/>
            <person name="Han C.S."/>
            <person name="Hauser L.J."/>
            <person name="Honchak B.M."/>
            <person name="Karbach L.E."/>
            <person name="Land M.L."/>
            <person name="Lapidus A."/>
            <person name="Larimer F.W."/>
            <person name="Mikhailova N."/>
            <person name="Pitluck S."/>
            <person name="Pierson B.K."/>
            <person name="Blankenship R.E."/>
        </authorList>
    </citation>
    <scope>NUCLEOTIDE SEQUENCE [LARGE SCALE GENOMIC DNA]</scope>
    <source>
        <strain evidence="6">ATCC 29366 / DSM 635 / J-10-fl</strain>
    </source>
</reference>
<name>A9WIK5_CHLAA</name>
<dbReference type="SUPFAM" id="SSF56988">
    <property type="entry name" value="Anthrax protective antigen"/>
    <property type="match status" value="1"/>
</dbReference>
<dbReference type="InterPro" id="IPR050288">
    <property type="entry name" value="Cellulose_deg_GH3"/>
</dbReference>
<dbReference type="Pfam" id="PF07691">
    <property type="entry name" value="PA14"/>
    <property type="match status" value="1"/>
</dbReference>
<dbReference type="AlphaFoldDB" id="A9WIK5"/>
<keyword evidence="3" id="KW-0326">Glycosidase</keyword>
<dbReference type="KEGG" id="cau:Caur_1073"/>
<dbReference type="Pfam" id="PF01915">
    <property type="entry name" value="Glyco_hydro_3_C"/>
    <property type="match status" value="1"/>
</dbReference>
<evidence type="ECO:0000256" key="3">
    <source>
        <dbReference type="RuleBase" id="RU361161"/>
    </source>
</evidence>
<dbReference type="RefSeq" id="WP_012256961.1">
    <property type="nucleotide sequence ID" value="NC_010175.1"/>
</dbReference>
<dbReference type="Gene3D" id="3.20.20.300">
    <property type="entry name" value="Glycoside hydrolase, family 3, N-terminal domain"/>
    <property type="match status" value="1"/>
</dbReference>
<dbReference type="SUPFAM" id="SSF52279">
    <property type="entry name" value="Beta-D-glucan exohydrolase, C-terminal domain"/>
    <property type="match status" value="1"/>
</dbReference>
<dbReference type="InterPro" id="IPR013783">
    <property type="entry name" value="Ig-like_fold"/>
</dbReference>
<dbReference type="PANTHER" id="PTHR42715">
    <property type="entry name" value="BETA-GLUCOSIDASE"/>
    <property type="match status" value="1"/>
</dbReference>